<dbReference type="InterPro" id="IPR021514">
    <property type="entry name" value="DUF3176"/>
</dbReference>
<evidence type="ECO:0000313" key="3">
    <source>
        <dbReference type="EMBL" id="KAF2847422.1"/>
    </source>
</evidence>
<accession>A0A6A7AWH6</accession>
<keyword evidence="2" id="KW-0812">Transmembrane</keyword>
<dbReference type="Pfam" id="PF11374">
    <property type="entry name" value="DUF3176"/>
    <property type="match status" value="1"/>
</dbReference>
<feature type="region of interest" description="Disordered" evidence="1">
    <location>
        <begin position="1"/>
        <end position="31"/>
    </location>
</feature>
<keyword evidence="2" id="KW-1133">Transmembrane helix</keyword>
<feature type="compositionally biased region" description="Basic and acidic residues" evidence="1">
    <location>
        <begin position="19"/>
        <end position="29"/>
    </location>
</feature>
<organism evidence="3 4">
    <name type="scientific">Plenodomus tracheiphilus IPT5</name>
    <dbReference type="NCBI Taxonomy" id="1408161"/>
    <lineage>
        <taxon>Eukaryota</taxon>
        <taxon>Fungi</taxon>
        <taxon>Dikarya</taxon>
        <taxon>Ascomycota</taxon>
        <taxon>Pezizomycotina</taxon>
        <taxon>Dothideomycetes</taxon>
        <taxon>Pleosporomycetidae</taxon>
        <taxon>Pleosporales</taxon>
        <taxon>Pleosporineae</taxon>
        <taxon>Leptosphaeriaceae</taxon>
        <taxon>Plenodomus</taxon>
    </lineage>
</organism>
<dbReference type="OrthoDB" id="5376804at2759"/>
<proteinExistence type="predicted"/>
<name>A0A6A7AWH6_9PLEO</name>
<dbReference type="PANTHER" id="PTHR35394:SF5">
    <property type="entry name" value="DUF3176 DOMAIN-CONTAINING PROTEIN"/>
    <property type="match status" value="1"/>
</dbReference>
<evidence type="ECO:0000313" key="4">
    <source>
        <dbReference type="Proteomes" id="UP000799423"/>
    </source>
</evidence>
<gene>
    <name evidence="3" type="ORF">T440DRAFT_471132</name>
</gene>
<evidence type="ECO:0000256" key="1">
    <source>
        <dbReference type="SAM" id="MobiDB-lite"/>
    </source>
</evidence>
<dbReference type="AlphaFoldDB" id="A0A6A7AWH6"/>
<feature type="transmembrane region" description="Helical" evidence="2">
    <location>
        <begin position="583"/>
        <end position="604"/>
    </location>
</feature>
<keyword evidence="4" id="KW-1185">Reference proteome</keyword>
<dbReference type="Proteomes" id="UP000799423">
    <property type="component" value="Unassembled WGS sequence"/>
</dbReference>
<dbReference type="PANTHER" id="PTHR35394">
    <property type="entry name" value="DUF3176 DOMAIN-CONTAINING PROTEIN"/>
    <property type="match status" value="1"/>
</dbReference>
<dbReference type="EMBL" id="MU006326">
    <property type="protein sequence ID" value="KAF2847422.1"/>
    <property type="molecule type" value="Genomic_DNA"/>
</dbReference>
<feature type="transmembrane region" description="Helical" evidence="2">
    <location>
        <begin position="94"/>
        <end position="114"/>
    </location>
</feature>
<sequence>MASHDLFACPNTPSTSHTNHSEKQTRENDLVPTLDPWPGSASMLVSGQKEAPHQAVAQSVEGNIKRSLKQGARGLGTYWDWLLITSSDTWLPEIVALATSLGLLIGLSVLFAVWNGQFASKWATRLSFPSIILIIAKASRAALGVPITSCLSQLAWIHFQEVRAALDFQRFDAASRSSVEVIRLLWSVRNATVLLVVLIVIPGLGFEAAAQQCLSLQGPTRVPILKHLKKLGDLGYVNAMVGSGLRGAAKKSLSADTAHSGLDSAVFSIDTITYTPMARTILPETLEYACAGTGCTPRPYATLSLCSACRDISDGLTITSDHTASLPNGSSANNRSNILSMKSGFVAPDNGYLTSSPIILANFTLISWLNQTTPFNFMGNNAFLAHECVVTLCTRVNQLDISRGTTSASGVTETTLATFDQTSRREDCLGWEIAVPDDAVLMSPNHGTSTWQEQNPRTQHEDTSPECKYVIEYSSIQPLSDYVASIMVSNVTFAWTEHESPVFGPVPQSRDSPGTVFWNSLSWAITASNYSSRADASFQIDAAFSSIVISLANWARNFTFRQPGLGWGIDYSGPSENTFHIHWSWFTLPATVEVLTALLLYVTVRRTRRARLPIWKSNVLATLLQGVNMEEGGFHRIQKSSDLESLAKDMTVRLSLTASGYRLVDSKED</sequence>
<keyword evidence="2" id="KW-0472">Membrane</keyword>
<feature type="transmembrane region" description="Helical" evidence="2">
    <location>
        <begin position="184"/>
        <end position="206"/>
    </location>
</feature>
<reference evidence="3" key="1">
    <citation type="submission" date="2020-01" db="EMBL/GenBank/DDBJ databases">
        <authorList>
            <consortium name="DOE Joint Genome Institute"/>
            <person name="Haridas S."/>
            <person name="Albert R."/>
            <person name="Binder M."/>
            <person name="Bloem J."/>
            <person name="Labutti K."/>
            <person name="Salamov A."/>
            <person name="Andreopoulos B."/>
            <person name="Baker S.E."/>
            <person name="Barry K."/>
            <person name="Bills G."/>
            <person name="Bluhm B.H."/>
            <person name="Cannon C."/>
            <person name="Castanera R."/>
            <person name="Culley D.E."/>
            <person name="Daum C."/>
            <person name="Ezra D."/>
            <person name="Gonzalez J.B."/>
            <person name="Henrissat B."/>
            <person name="Kuo A."/>
            <person name="Liang C."/>
            <person name="Lipzen A."/>
            <person name="Lutzoni F."/>
            <person name="Magnuson J."/>
            <person name="Mondo S."/>
            <person name="Nolan M."/>
            <person name="Ohm R."/>
            <person name="Pangilinan J."/>
            <person name="Park H.-J."/>
            <person name="Ramirez L."/>
            <person name="Alfaro M."/>
            <person name="Sun H."/>
            <person name="Tritt A."/>
            <person name="Yoshinaga Y."/>
            <person name="Zwiers L.-H."/>
            <person name="Turgeon B.G."/>
            <person name="Goodwin S.B."/>
            <person name="Spatafora J.W."/>
            <person name="Crous P.W."/>
            <person name="Grigoriev I.V."/>
        </authorList>
    </citation>
    <scope>NUCLEOTIDE SEQUENCE</scope>
    <source>
        <strain evidence="3">IPT5</strain>
    </source>
</reference>
<evidence type="ECO:0000256" key="2">
    <source>
        <dbReference type="SAM" id="Phobius"/>
    </source>
</evidence>
<protein>
    <submittedName>
        <fullName evidence="3">Uncharacterized protein</fullName>
    </submittedName>
</protein>